<name>A0ABV9W7G2_9ACTN</name>
<dbReference type="EMBL" id="JBHSIU010000054">
    <property type="protein sequence ID" value="MFC5003849.1"/>
    <property type="molecule type" value="Genomic_DNA"/>
</dbReference>
<dbReference type="Proteomes" id="UP001595912">
    <property type="component" value="Unassembled WGS sequence"/>
</dbReference>
<dbReference type="Gene3D" id="3.40.630.10">
    <property type="entry name" value="Zn peptidases"/>
    <property type="match status" value="2"/>
</dbReference>
<proteinExistence type="predicted"/>
<dbReference type="InterPro" id="IPR017439">
    <property type="entry name" value="Amidohydrolase"/>
</dbReference>
<keyword evidence="2" id="KW-1185">Reference proteome</keyword>
<accession>A0ABV9W7G2</accession>
<comment type="caution">
    <text evidence="1">The sequence shown here is derived from an EMBL/GenBank/DDBJ whole genome shotgun (WGS) entry which is preliminary data.</text>
</comment>
<dbReference type="PANTHER" id="PTHR11014">
    <property type="entry name" value="PEPTIDASE M20 FAMILY MEMBER"/>
    <property type="match status" value="1"/>
</dbReference>
<reference evidence="2" key="1">
    <citation type="journal article" date="2019" name="Int. J. Syst. Evol. Microbiol.">
        <title>The Global Catalogue of Microorganisms (GCM) 10K type strain sequencing project: providing services to taxonomists for standard genome sequencing and annotation.</title>
        <authorList>
            <consortium name="The Broad Institute Genomics Platform"/>
            <consortium name="The Broad Institute Genome Sequencing Center for Infectious Disease"/>
            <person name="Wu L."/>
            <person name="Ma J."/>
        </authorList>
    </citation>
    <scope>NUCLEOTIDE SEQUENCE [LARGE SCALE GENOMIC DNA]</scope>
    <source>
        <strain evidence="2">CGMCC 4.7152</strain>
    </source>
</reference>
<dbReference type="SUPFAM" id="SSF53187">
    <property type="entry name" value="Zn-dependent exopeptidases"/>
    <property type="match status" value="1"/>
</dbReference>
<gene>
    <name evidence="1" type="ORF">ACFPIJ_39250</name>
</gene>
<dbReference type="InterPro" id="IPR002933">
    <property type="entry name" value="Peptidase_M20"/>
</dbReference>
<evidence type="ECO:0000313" key="1">
    <source>
        <dbReference type="EMBL" id="MFC5003849.1"/>
    </source>
</evidence>
<dbReference type="RefSeq" id="WP_380123178.1">
    <property type="nucleotide sequence ID" value="NZ_JBHSIU010000054.1"/>
</dbReference>
<dbReference type="Pfam" id="PF01546">
    <property type="entry name" value="Peptidase_M20"/>
    <property type="match status" value="1"/>
</dbReference>
<sequence length="383" mass="40156">MTGVEMHEFIDAAAAASDAGLIALRRDIHRHPELAGGEQRTAGLVAERLRAAGLDVRTGVGGHGVVGVIDGRPGDGPTLLYRADMDAVPTEQGGAHLCGHDLHTAIGVGIAETLARLRDRFAGRVVFAFQPAEETLEGARAMIDDGVLDAHPPREAYALHCAPLPVGVLAALPGVGQPGQDTCHFELSGPDAATTAARLLDGVGKLVTVTRPTSDDDYAALFAAVQTPDGPLATFVFADVELVATADPVTVDLWLRAWPESRHAELRSQLADLATEAGATVTFPRPVFPAMVCSPELSDAGAAHLREDPGVAVMTMHAAWPFSGEDFALFLRRVPGAMFYLGVADPDAGLNGRPHAPDFGADERAIGVGVRAMTGLLLHRLRV</sequence>
<protein>
    <submittedName>
        <fullName evidence="1">M20 family metallopeptidase</fullName>
    </submittedName>
</protein>
<evidence type="ECO:0000313" key="2">
    <source>
        <dbReference type="Proteomes" id="UP001595912"/>
    </source>
</evidence>
<dbReference type="PANTHER" id="PTHR11014:SF63">
    <property type="entry name" value="METALLOPEPTIDASE, PUTATIVE (AFU_ORTHOLOGUE AFUA_6G09600)-RELATED"/>
    <property type="match status" value="1"/>
</dbReference>
<organism evidence="1 2">
    <name type="scientific">Dactylosporangium cerinum</name>
    <dbReference type="NCBI Taxonomy" id="1434730"/>
    <lineage>
        <taxon>Bacteria</taxon>
        <taxon>Bacillati</taxon>
        <taxon>Actinomycetota</taxon>
        <taxon>Actinomycetes</taxon>
        <taxon>Micromonosporales</taxon>
        <taxon>Micromonosporaceae</taxon>
        <taxon>Dactylosporangium</taxon>
    </lineage>
</organism>